<feature type="domain" description="Heterokaryon incompatibility" evidence="1">
    <location>
        <begin position="51"/>
        <end position="195"/>
    </location>
</feature>
<proteinExistence type="predicted"/>
<dbReference type="PANTHER" id="PTHR24148:SF73">
    <property type="entry name" value="HET DOMAIN PROTEIN (AFU_ORTHOLOGUE AFUA_8G01020)"/>
    <property type="match status" value="1"/>
</dbReference>
<dbReference type="Pfam" id="PF06985">
    <property type="entry name" value="HET"/>
    <property type="match status" value="1"/>
</dbReference>
<accession>A0A6A6W6J6</accession>
<name>A0A6A6W6J6_9PEZI</name>
<reference evidence="2" key="1">
    <citation type="journal article" date="2020" name="Stud. Mycol.">
        <title>101 Dothideomycetes genomes: a test case for predicting lifestyles and emergence of pathogens.</title>
        <authorList>
            <person name="Haridas S."/>
            <person name="Albert R."/>
            <person name="Binder M."/>
            <person name="Bloem J."/>
            <person name="Labutti K."/>
            <person name="Salamov A."/>
            <person name="Andreopoulos B."/>
            <person name="Baker S."/>
            <person name="Barry K."/>
            <person name="Bills G."/>
            <person name="Bluhm B."/>
            <person name="Cannon C."/>
            <person name="Castanera R."/>
            <person name="Culley D."/>
            <person name="Daum C."/>
            <person name="Ezra D."/>
            <person name="Gonzalez J."/>
            <person name="Henrissat B."/>
            <person name="Kuo A."/>
            <person name="Liang C."/>
            <person name="Lipzen A."/>
            <person name="Lutzoni F."/>
            <person name="Magnuson J."/>
            <person name="Mondo S."/>
            <person name="Nolan M."/>
            <person name="Ohm R."/>
            <person name="Pangilinan J."/>
            <person name="Park H.-J."/>
            <person name="Ramirez L."/>
            <person name="Alfaro M."/>
            <person name="Sun H."/>
            <person name="Tritt A."/>
            <person name="Yoshinaga Y."/>
            <person name="Zwiers L.-H."/>
            <person name="Turgeon B."/>
            <person name="Goodwin S."/>
            <person name="Spatafora J."/>
            <person name="Crous P."/>
            <person name="Grigoriev I."/>
        </authorList>
    </citation>
    <scope>NUCLEOTIDE SEQUENCE</scope>
    <source>
        <strain evidence="2">CBS 121739</strain>
    </source>
</reference>
<keyword evidence="3" id="KW-1185">Reference proteome</keyword>
<evidence type="ECO:0000313" key="3">
    <source>
        <dbReference type="Proteomes" id="UP000799437"/>
    </source>
</evidence>
<dbReference type="EMBL" id="ML996572">
    <property type="protein sequence ID" value="KAF2758243.1"/>
    <property type="molecule type" value="Genomic_DNA"/>
</dbReference>
<dbReference type="InterPro" id="IPR052895">
    <property type="entry name" value="HetReg/Transcr_Mod"/>
</dbReference>
<evidence type="ECO:0000259" key="1">
    <source>
        <dbReference type="Pfam" id="PF06985"/>
    </source>
</evidence>
<evidence type="ECO:0000313" key="2">
    <source>
        <dbReference type="EMBL" id="KAF2758243.1"/>
    </source>
</evidence>
<dbReference type="Proteomes" id="UP000799437">
    <property type="component" value="Unassembled WGS sequence"/>
</dbReference>
<sequence length="249" mass="28863">MLTSPDGFEYQPLDTDGSVIRLLRLGRGRDLSVIQCTLKHVSLVGANQMPYEALSYTWGGKLRSVRIEVNGVPHMVTYNLAKALTHLRYTDQKRLDQVQLMKRIFNQADQVIFWLGDANRDTNILFNSLNQLLMESTKRYSQTYLDEGEWREIWQELQYKRVVGHSEPYLTLRQTSGLRTLFDQPWFNRMWFIREVVLARTAEVCCGYKSTPARIFALAPVVLGIWTSRSVILDIMPGSSTVNQWWVPN</sequence>
<dbReference type="PANTHER" id="PTHR24148">
    <property type="entry name" value="ANKYRIN REPEAT DOMAIN-CONTAINING PROTEIN 39 HOMOLOG-RELATED"/>
    <property type="match status" value="1"/>
</dbReference>
<organism evidence="2 3">
    <name type="scientific">Pseudovirgaria hyperparasitica</name>
    <dbReference type="NCBI Taxonomy" id="470096"/>
    <lineage>
        <taxon>Eukaryota</taxon>
        <taxon>Fungi</taxon>
        <taxon>Dikarya</taxon>
        <taxon>Ascomycota</taxon>
        <taxon>Pezizomycotina</taxon>
        <taxon>Dothideomycetes</taxon>
        <taxon>Dothideomycetes incertae sedis</taxon>
        <taxon>Acrospermales</taxon>
        <taxon>Acrospermaceae</taxon>
        <taxon>Pseudovirgaria</taxon>
    </lineage>
</organism>
<dbReference type="InterPro" id="IPR010730">
    <property type="entry name" value="HET"/>
</dbReference>
<dbReference type="GeneID" id="54488088"/>
<dbReference type="RefSeq" id="XP_033600694.1">
    <property type="nucleotide sequence ID" value="XM_033747034.1"/>
</dbReference>
<protein>
    <recommendedName>
        <fullName evidence="1">Heterokaryon incompatibility domain-containing protein</fullName>
    </recommendedName>
</protein>
<gene>
    <name evidence="2" type="ORF">EJ05DRAFT_500760</name>
</gene>
<dbReference type="OrthoDB" id="194358at2759"/>
<dbReference type="AlphaFoldDB" id="A0A6A6W6J6"/>